<gene>
    <name evidence="2" type="ordered locus">RSPO_m00562</name>
</gene>
<reference evidence="2 3" key="1">
    <citation type="journal article" date="2011" name="J. Bacteriol.">
        <title>Complete genome sequence of the plant pathogen Ralstonia solanacearum strain Po82.</title>
        <authorList>
            <person name="Xu J."/>
            <person name="Zheng H.J."/>
            <person name="Liu L."/>
            <person name="Pan Z.C."/>
            <person name="Prior P."/>
            <person name="Tang B."/>
            <person name="Xu J.S."/>
            <person name="Zhang H."/>
            <person name="Tian Q."/>
            <person name="Zhang L.Q."/>
            <person name="Feng J."/>
        </authorList>
    </citation>
    <scope>NUCLEOTIDE SEQUENCE [LARGE SCALE GENOMIC DNA]</scope>
    <source>
        <strain evidence="3">Po82</strain>
    </source>
</reference>
<protein>
    <submittedName>
        <fullName evidence="2">Uncharacterized protein</fullName>
    </submittedName>
</protein>
<evidence type="ECO:0000313" key="3">
    <source>
        <dbReference type="Proteomes" id="UP000007953"/>
    </source>
</evidence>
<proteinExistence type="predicted"/>
<keyword evidence="2" id="KW-0614">Plasmid</keyword>
<sequence>MKKTDIFHTKQDRTHPESHQPLSQRSSCYRINNMMSCLTAQLA</sequence>
<dbReference type="HOGENOM" id="CLU_3238609_0_0_4"/>
<evidence type="ECO:0000256" key="1">
    <source>
        <dbReference type="SAM" id="MobiDB-lite"/>
    </source>
</evidence>
<dbReference type="Proteomes" id="UP000007953">
    <property type="component" value="Plasmid megaplasmid"/>
</dbReference>
<geneLocation type="plasmid" evidence="3"/>
<feature type="compositionally biased region" description="Basic and acidic residues" evidence="1">
    <location>
        <begin position="1"/>
        <end position="18"/>
    </location>
</feature>
<dbReference type="EMBL" id="CP002820">
    <property type="protein sequence ID" value="AEG71201.1"/>
    <property type="molecule type" value="Genomic_DNA"/>
</dbReference>
<name>F6G7S2_RALS8</name>
<feature type="region of interest" description="Disordered" evidence="1">
    <location>
        <begin position="1"/>
        <end position="24"/>
    </location>
</feature>
<evidence type="ECO:0000313" key="2">
    <source>
        <dbReference type="EMBL" id="AEG71201.1"/>
    </source>
</evidence>
<dbReference type="KEGG" id="rsn:RSPO_m00562"/>
<accession>F6G7S2</accession>
<organism evidence="2 3">
    <name type="scientific">Ralstonia solanacearum (strain Po82)</name>
    <dbReference type="NCBI Taxonomy" id="1031711"/>
    <lineage>
        <taxon>Bacteria</taxon>
        <taxon>Pseudomonadati</taxon>
        <taxon>Pseudomonadota</taxon>
        <taxon>Betaproteobacteria</taxon>
        <taxon>Burkholderiales</taxon>
        <taxon>Burkholderiaceae</taxon>
        <taxon>Ralstonia</taxon>
        <taxon>Ralstonia solanacearum species complex</taxon>
    </lineage>
</organism>
<dbReference type="AlphaFoldDB" id="F6G7S2"/>